<evidence type="ECO:0000256" key="13">
    <source>
        <dbReference type="ARBA" id="ARBA00049723"/>
    </source>
</evidence>
<keyword evidence="8" id="KW-1207">Sterol metabolism</keyword>
<keyword evidence="4" id="KW-0285">Flavoprotein</keyword>
<keyword evidence="9" id="KW-0753">Steroid metabolism</keyword>
<dbReference type="InParanoid" id="H0EXZ4"/>
<feature type="domain" description="Glucose-methanol-choline oxidoreductase C-terminal" evidence="18">
    <location>
        <begin position="676"/>
        <end position="771"/>
    </location>
</feature>
<dbReference type="InterPro" id="IPR038692">
    <property type="entry name" value="Cthe_2751_sf"/>
</dbReference>
<dbReference type="PANTHER" id="PTHR47470:SF1">
    <property type="entry name" value="FAD-DEPENDENT OXIDOREDUCTASE 2 FAD BINDING DOMAIN-CONTAINING PROTEIN"/>
    <property type="match status" value="1"/>
</dbReference>
<evidence type="ECO:0000256" key="16">
    <source>
        <dbReference type="SAM" id="MobiDB-lite"/>
    </source>
</evidence>
<dbReference type="EMBL" id="AGUE01000236">
    <property type="protein sequence ID" value="EHK96598.1"/>
    <property type="molecule type" value="Genomic_DNA"/>
</dbReference>
<dbReference type="PANTHER" id="PTHR47470">
    <property type="entry name" value="CHOLESTEROL OXIDASE"/>
    <property type="match status" value="1"/>
</dbReference>
<evidence type="ECO:0000256" key="9">
    <source>
        <dbReference type="ARBA" id="ARBA00023221"/>
    </source>
</evidence>
<reference evidence="20 21" key="1">
    <citation type="journal article" date="2012" name="Eukaryot. Cell">
        <title>Genome sequence of the fungus Glarea lozoyensis: the first genome sequence of a species from the Helotiaceae family.</title>
        <authorList>
            <person name="Youssar L."/>
            <person name="Gruening B.A."/>
            <person name="Erxleben A."/>
            <person name="Guenther S."/>
            <person name="Huettel W."/>
        </authorList>
    </citation>
    <scope>NUCLEOTIDE SEQUENCE [LARGE SCALE GENOMIC DNA]</scope>
    <source>
        <strain evidence="21">ATCC 74030 / MF5533</strain>
    </source>
</reference>
<evidence type="ECO:0000256" key="7">
    <source>
        <dbReference type="ARBA" id="ARBA00023098"/>
    </source>
</evidence>
<evidence type="ECO:0000256" key="4">
    <source>
        <dbReference type="ARBA" id="ARBA00022630"/>
    </source>
</evidence>
<evidence type="ECO:0000313" key="20">
    <source>
        <dbReference type="EMBL" id="EHK96598.1"/>
    </source>
</evidence>
<feature type="domain" description="Glucose-methanol-choline oxidoreductase N-terminal" evidence="17">
    <location>
        <begin position="290"/>
        <end position="515"/>
    </location>
</feature>
<evidence type="ECO:0000256" key="12">
    <source>
        <dbReference type="ARBA" id="ARBA00049645"/>
    </source>
</evidence>
<dbReference type="Pfam" id="PF16804">
    <property type="entry name" value="DUF5071"/>
    <property type="match status" value="1"/>
</dbReference>
<keyword evidence="3" id="KW-0153">Cholesterol metabolism</keyword>
<comment type="similarity">
    <text evidence="2">Belongs to the GMC oxidoreductase family.</text>
</comment>
<evidence type="ECO:0000256" key="11">
    <source>
        <dbReference type="ARBA" id="ARBA00038856"/>
    </source>
</evidence>
<feature type="compositionally biased region" description="Low complexity" evidence="16">
    <location>
        <begin position="188"/>
        <end position="200"/>
    </location>
</feature>
<dbReference type="SUPFAM" id="SSF51905">
    <property type="entry name" value="FAD/NAD(P)-binding domain"/>
    <property type="match status" value="1"/>
</dbReference>
<dbReference type="OrthoDB" id="9974421at2759"/>
<keyword evidence="10" id="KW-0413">Isomerase</keyword>
<evidence type="ECO:0000256" key="15">
    <source>
        <dbReference type="ARBA" id="ARBA00049778"/>
    </source>
</evidence>
<dbReference type="SUPFAM" id="SSF53474">
    <property type="entry name" value="alpha/beta-Hydrolases"/>
    <property type="match status" value="1"/>
</dbReference>
<evidence type="ECO:0000256" key="8">
    <source>
        <dbReference type="ARBA" id="ARBA00023166"/>
    </source>
</evidence>
<accession>H0EXZ4</accession>
<keyword evidence="21" id="KW-1185">Reference proteome</keyword>
<comment type="cofactor">
    <cofactor evidence="1">
        <name>FAD</name>
        <dbReference type="ChEBI" id="CHEBI:57692"/>
    </cofactor>
</comment>
<evidence type="ECO:0000256" key="6">
    <source>
        <dbReference type="ARBA" id="ARBA00023002"/>
    </source>
</evidence>
<dbReference type="GO" id="GO:0050660">
    <property type="term" value="F:flavin adenine dinucleotide binding"/>
    <property type="evidence" value="ECO:0007669"/>
    <property type="project" value="InterPro"/>
</dbReference>
<proteinExistence type="inferred from homology"/>
<feature type="region of interest" description="Disordered" evidence="16">
    <location>
        <begin position="145"/>
        <end position="215"/>
    </location>
</feature>
<dbReference type="InterPro" id="IPR052542">
    <property type="entry name" value="Cholesterol_Oxidase"/>
</dbReference>
<dbReference type="Pfam" id="PF05199">
    <property type="entry name" value="GMC_oxred_C"/>
    <property type="match status" value="1"/>
</dbReference>
<dbReference type="HOGENOM" id="CLU_002483_0_0_1"/>
<sequence length="1467" mass="163154">MDNRVGALQQNREIAPRLALFPHQNRPRYSKVYVLLARWETEPELAVSKDISRLYTVFKDVYHFETEMWKISDEGSQAEADQKIEDFISLGGDSEDHLKVVCYSGNCLTTKTRGLAWTRDQDQFIPDSRLDSNLRPRYDRAYSSGRSAASSFTEEPSPATSFDGNYEPEEPVNGSCQVPTDSGGARGSSGSQSKSSAKIGNYRDEPDQKQFPRLSKPVELLRNTYDCIVIGSGYGGGVAASRMSRAGEKVCVLERGQEKWPGEYPSGFIDAMKEFHVSGEFAPDVLKGNMVEGGDPTGLYHLIVGKGQNAFVGNGLGGTSLLNANVFLEADKGTMGLDDWPKELRREGELDKYYQRAKDVLQPVSYPHDWPKLPKLSMLEKQAKFLEDNGTKNKFYRVPQTTRFVGGPNSTGVEMYPSALTGMDCTGVNDGSKSSTLVNYLSDAWNWGAEMFCECEVRYIKKSPDGGYLVFFAWHGSNRGAFRERLYEDLMWVHARKCVFLGAGSIGTTEILLRSKKLGLSMSDKVGTGMSGNGDMLAFGYNTHEEVNSIGRQYPSPYNPIGPTISGIIDCRDQENPLDGFVIQEGAIPKALSIMFQTMLEMMPGNQAPQGEGVLDKVKHVAAQFGSRFLGPYFRKGSIEKTQVYLVMSHDSNQAILTLKNDQPVLEFQGVANSSGVNKIHELLKKATIAVGGTYVKNPFESYLSQEITVHPIGGACMSKDGTAAHGVTNHFGEVLTGHGTETHQGLVVTDGAVIPTALGVNPFATITALAERSVEHAARDIKKHIDFDTPNETLDLFGSPGQYIKASDSPARQDTMQIAAAKKLVEDTVARKANGFGFSEVMSGYVHVGDGVEGDKPEDFETAARTARGLCEESRFFLSVQTFDTDTTVNRADHKAMLTGTFTCAGLRGSPFLVQRGDFHLFRVDVKSPGTRNLVYEFDMISTEGQKYHFHGFKVVDSSVALGPIRFWQATTTLYVTISEAAESGGKVLGRGMLHIKPMDFLSEILTLKPSGRNFLAKLTSTASFMGYFARQSASLFLAPLVYQQYPAVTYNGYINDTSPDATIKIISLDNDDGTIPADWISGISCSQVFMNPVWSPLNMLKVKFSPDKLYSAFGGSWFSCQSTRDDSYFQQLVNQILRFYPDSRNEMCNNVSCHRCSLIFGRLWNHRNLNEATHRQINRFFGGMGWRGLVTTNGPDYEDLTTEKNIANLEGIPIMLFSGSDNQVLKPYSTDKTYTILRNKFGVAGYTRHVIQGYGHLDCWMGREAYKDVFPKVREQVDKVCRPEGDGTLLATREFAAFPKLTPEQELLLPTGKHDEKAVQRLSGLCYDELKPLVEFLLPWLQDINWPIALPIAELLRQHFGMLGKLVMDILLLEKNDNTWRNYVLEYIVVRLVEEGELVGEEGEWRGLKGELERLVVSPTHVERDEWDMDVKATEVLAAWRAREADCDEEGDEMEELIEEVDAVD</sequence>
<feature type="domain" description="DUF5071" evidence="19">
    <location>
        <begin position="1310"/>
        <end position="1439"/>
    </location>
</feature>
<dbReference type="EC" id="5.3.3.1" evidence="11"/>
<gene>
    <name evidence="20" type="ORF">M7I_7688</name>
</gene>
<keyword evidence="6" id="KW-0560">Oxidoreductase</keyword>
<dbReference type="Pfam" id="PF00732">
    <property type="entry name" value="GMC_oxred_N"/>
    <property type="match status" value="1"/>
</dbReference>
<keyword evidence="5" id="KW-0274">FAD</keyword>
<evidence type="ECO:0000256" key="5">
    <source>
        <dbReference type="ARBA" id="ARBA00022827"/>
    </source>
</evidence>
<evidence type="ECO:0000259" key="17">
    <source>
        <dbReference type="Pfam" id="PF00732"/>
    </source>
</evidence>
<protein>
    <recommendedName>
        <fullName evidence="14">Cholesterol oxidase</fullName>
        <ecNumber evidence="13">1.1.3.6</ecNumber>
        <ecNumber evidence="11">5.3.3.1</ecNumber>
    </recommendedName>
    <alternativeName>
        <fullName evidence="15">Cholesterol isomerase</fullName>
    </alternativeName>
</protein>
<dbReference type="InterPro" id="IPR036188">
    <property type="entry name" value="FAD/NAD-bd_sf"/>
</dbReference>
<dbReference type="Proteomes" id="UP000005446">
    <property type="component" value="Unassembled WGS sequence"/>
</dbReference>
<dbReference type="InterPro" id="IPR031837">
    <property type="entry name" value="DUF5071"/>
</dbReference>
<name>H0EXZ4_GLAL7</name>
<dbReference type="GO" id="GO:0004769">
    <property type="term" value="F:steroid Delta-isomerase activity"/>
    <property type="evidence" value="ECO:0007669"/>
    <property type="project" value="UniProtKB-EC"/>
</dbReference>
<evidence type="ECO:0000259" key="19">
    <source>
        <dbReference type="Pfam" id="PF16804"/>
    </source>
</evidence>
<dbReference type="Gene3D" id="1.25.40.750">
    <property type="entry name" value="Domain of unknown function DUF5071"/>
    <property type="match status" value="1"/>
</dbReference>
<dbReference type="EC" id="1.1.3.6" evidence="13"/>
<dbReference type="Gene3D" id="3.40.50.1820">
    <property type="entry name" value="alpha/beta hydrolase"/>
    <property type="match status" value="1"/>
</dbReference>
<evidence type="ECO:0000256" key="3">
    <source>
        <dbReference type="ARBA" id="ARBA00022548"/>
    </source>
</evidence>
<dbReference type="GO" id="GO:0016995">
    <property type="term" value="F:cholesterol oxidase activity"/>
    <property type="evidence" value="ECO:0007669"/>
    <property type="project" value="UniProtKB-EC"/>
</dbReference>
<feature type="compositionally biased region" description="Basic and acidic residues" evidence="16">
    <location>
        <begin position="201"/>
        <end position="210"/>
    </location>
</feature>
<comment type="pathway">
    <text evidence="12">Steroid metabolism; cholesterol degradation.</text>
</comment>
<evidence type="ECO:0000256" key="14">
    <source>
        <dbReference type="ARBA" id="ARBA00049744"/>
    </source>
</evidence>
<organism evidence="20 21">
    <name type="scientific">Glarea lozoyensis (strain ATCC 74030 / MF5533)</name>
    <dbReference type="NCBI Taxonomy" id="1104152"/>
    <lineage>
        <taxon>Eukaryota</taxon>
        <taxon>Fungi</taxon>
        <taxon>Dikarya</taxon>
        <taxon>Ascomycota</taxon>
        <taxon>Pezizomycotina</taxon>
        <taxon>Leotiomycetes</taxon>
        <taxon>Helotiales</taxon>
        <taxon>Helotiaceae</taxon>
        <taxon>Glarea</taxon>
    </lineage>
</organism>
<comment type="caution">
    <text evidence="20">The sequence shown here is derived from an EMBL/GenBank/DDBJ whole genome shotgun (WGS) entry which is preliminary data.</text>
</comment>
<dbReference type="InterPro" id="IPR029058">
    <property type="entry name" value="AB_hydrolase_fold"/>
</dbReference>
<feature type="compositionally biased region" description="Polar residues" evidence="16">
    <location>
        <begin position="152"/>
        <end position="163"/>
    </location>
</feature>
<dbReference type="CDD" id="cd11743">
    <property type="entry name" value="Cthe_2751_like"/>
    <property type="match status" value="1"/>
</dbReference>
<dbReference type="GO" id="GO:0008203">
    <property type="term" value="P:cholesterol metabolic process"/>
    <property type="evidence" value="ECO:0007669"/>
    <property type="project" value="UniProtKB-KW"/>
</dbReference>
<dbReference type="InterPro" id="IPR007867">
    <property type="entry name" value="GMC_OxRtase_C"/>
</dbReference>
<keyword evidence="7" id="KW-0443">Lipid metabolism</keyword>
<dbReference type="Gene3D" id="3.50.50.60">
    <property type="entry name" value="FAD/NAD(P)-binding domain"/>
    <property type="match status" value="3"/>
</dbReference>
<evidence type="ECO:0000256" key="10">
    <source>
        <dbReference type="ARBA" id="ARBA00023235"/>
    </source>
</evidence>
<evidence type="ECO:0000256" key="1">
    <source>
        <dbReference type="ARBA" id="ARBA00001974"/>
    </source>
</evidence>
<evidence type="ECO:0000313" key="21">
    <source>
        <dbReference type="Proteomes" id="UP000005446"/>
    </source>
</evidence>
<evidence type="ECO:0000256" key="2">
    <source>
        <dbReference type="ARBA" id="ARBA00010790"/>
    </source>
</evidence>
<dbReference type="InterPro" id="IPR000172">
    <property type="entry name" value="GMC_OxRdtase_N"/>
</dbReference>
<evidence type="ECO:0000259" key="18">
    <source>
        <dbReference type="Pfam" id="PF05199"/>
    </source>
</evidence>